<feature type="signal peptide" evidence="1">
    <location>
        <begin position="1"/>
        <end position="30"/>
    </location>
</feature>
<dbReference type="AlphaFoldDB" id="A0A0C5WKF9"/>
<evidence type="ECO:0000313" key="2">
    <source>
        <dbReference type="EMBL" id="AJR03235.1"/>
    </source>
</evidence>
<protein>
    <recommendedName>
        <fullName evidence="4">Lipoprotein</fullName>
    </recommendedName>
</protein>
<keyword evidence="1" id="KW-0732">Signal</keyword>
<proteinExistence type="predicted"/>
<dbReference type="HOGENOM" id="CLU_2496194_0_0_10"/>
<sequence length="86" mass="9351">MKTKKHNPMKKLVYSVALLTVLSLTFTSCRDTKKTVVIEKTVEKPDTKAGTLEEVGKAIDGAVDATDDAVKATEKAIKKTEDAVEK</sequence>
<evidence type="ECO:0008006" key="4">
    <source>
        <dbReference type="Google" id="ProtNLM"/>
    </source>
</evidence>
<dbReference type="EMBL" id="CP007202">
    <property type="protein sequence ID" value="AJR03235.1"/>
    <property type="molecule type" value="Genomic_DNA"/>
</dbReference>
<dbReference type="PROSITE" id="PS51257">
    <property type="entry name" value="PROKAR_LIPOPROTEIN"/>
    <property type="match status" value="1"/>
</dbReference>
<organism evidence="2 3">
    <name type="scientific">Siansivirga zeaxanthinifaciens CC-SAMT-1</name>
    <dbReference type="NCBI Taxonomy" id="1454006"/>
    <lineage>
        <taxon>Bacteria</taxon>
        <taxon>Pseudomonadati</taxon>
        <taxon>Bacteroidota</taxon>
        <taxon>Flavobacteriia</taxon>
        <taxon>Flavobacteriales</taxon>
        <taxon>Flavobacteriaceae</taxon>
        <taxon>Siansivirga</taxon>
    </lineage>
</organism>
<name>A0A0C5WKF9_9FLAO</name>
<accession>A0A0C5WKF9</accession>
<evidence type="ECO:0000256" key="1">
    <source>
        <dbReference type="SAM" id="SignalP"/>
    </source>
</evidence>
<keyword evidence="3" id="KW-1185">Reference proteome</keyword>
<reference evidence="2 3" key="1">
    <citation type="submission" date="2014-02" db="EMBL/GenBank/DDBJ databases">
        <authorList>
            <person name="Young C.-C."/>
            <person name="Hameed A."/>
            <person name="Huang H.-C."/>
            <person name="Shahina M."/>
        </authorList>
    </citation>
    <scope>NUCLEOTIDE SEQUENCE [LARGE SCALE GENOMIC DNA]</scope>
    <source>
        <strain evidence="2 3">CC-SAMT-1</strain>
    </source>
</reference>
<dbReference type="Proteomes" id="UP000032229">
    <property type="component" value="Chromosome"/>
</dbReference>
<feature type="chain" id="PRO_5002195267" description="Lipoprotein" evidence="1">
    <location>
        <begin position="31"/>
        <end position="86"/>
    </location>
</feature>
<dbReference type="KEGG" id="sze:AW14_05810"/>
<evidence type="ECO:0000313" key="3">
    <source>
        <dbReference type="Proteomes" id="UP000032229"/>
    </source>
</evidence>
<dbReference type="STRING" id="1454006.AW14_05810"/>
<gene>
    <name evidence="2" type="ORF">AW14_05810</name>
</gene>